<organism evidence="1">
    <name type="scientific">Trichuris suis</name>
    <name type="common">pig whipworm</name>
    <dbReference type="NCBI Taxonomy" id="68888"/>
    <lineage>
        <taxon>Eukaryota</taxon>
        <taxon>Metazoa</taxon>
        <taxon>Ecdysozoa</taxon>
        <taxon>Nematoda</taxon>
        <taxon>Enoplea</taxon>
        <taxon>Dorylaimia</taxon>
        <taxon>Trichinellida</taxon>
        <taxon>Trichuridae</taxon>
        <taxon>Trichuris</taxon>
    </lineage>
</organism>
<dbReference type="EMBL" id="KL367579">
    <property type="protein sequence ID" value="KFD63191.1"/>
    <property type="molecule type" value="Genomic_DNA"/>
</dbReference>
<name>A0A085N145_9BILA</name>
<proteinExistence type="predicted"/>
<gene>
    <name evidence="1" type="ORF">M514_08362</name>
</gene>
<accession>A0A085N145</accession>
<dbReference type="Proteomes" id="UP000030758">
    <property type="component" value="Unassembled WGS sequence"/>
</dbReference>
<sequence>MPHADAMKKIIRRQRAAVKAVPPEPVSQASVVIPEPYLTYGDGERFLLYDSSLGDEDQILIFGRQCDSHWSTHMRAL</sequence>
<evidence type="ECO:0000313" key="1">
    <source>
        <dbReference type="EMBL" id="KFD63191.1"/>
    </source>
</evidence>
<dbReference type="AlphaFoldDB" id="A0A085N145"/>
<reference evidence="1" key="1">
    <citation type="journal article" date="2014" name="Nat. Genet.">
        <title>Genome and transcriptome of the porcine whipworm Trichuris suis.</title>
        <authorList>
            <person name="Jex A.R."/>
            <person name="Nejsum P."/>
            <person name="Schwarz E.M."/>
            <person name="Hu L."/>
            <person name="Young N.D."/>
            <person name="Hall R.S."/>
            <person name="Korhonen P.K."/>
            <person name="Liao S."/>
            <person name="Thamsborg S."/>
            <person name="Xia J."/>
            <person name="Xu P."/>
            <person name="Wang S."/>
            <person name="Scheerlinck J.P."/>
            <person name="Hofmann A."/>
            <person name="Sternberg P.W."/>
            <person name="Wang J."/>
            <person name="Gasser R.B."/>
        </authorList>
    </citation>
    <scope>NUCLEOTIDE SEQUENCE [LARGE SCALE GENOMIC DNA]</scope>
    <source>
        <strain evidence="1">DCEP-RM93F</strain>
    </source>
</reference>
<protein>
    <submittedName>
        <fullName evidence="1">Uncharacterized protein</fullName>
    </submittedName>
</protein>